<reference evidence="2" key="1">
    <citation type="journal article" date="2020" name="mSystems">
        <title>Genome- and Community-Level Interaction Insights into Carbon Utilization and Element Cycling Functions of Hydrothermarchaeota in Hydrothermal Sediment.</title>
        <authorList>
            <person name="Zhou Z."/>
            <person name="Liu Y."/>
            <person name="Xu W."/>
            <person name="Pan J."/>
            <person name="Luo Z.H."/>
            <person name="Li M."/>
        </authorList>
    </citation>
    <scope>NUCLEOTIDE SEQUENCE [LARGE SCALE GENOMIC DNA]</scope>
    <source>
        <strain evidence="2">SpSt-110</strain>
    </source>
</reference>
<feature type="domain" description="MCM C-terminal" evidence="1">
    <location>
        <begin position="35"/>
        <end position="94"/>
    </location>
</feature>
<keyword evidence="2" id="KW-0067">ATP-binding</keyword>
<dbReference type="InterPro" id="IPR048907">
    <property type="entry name" value="WHD_MCM_arc"/>
</dbReference>
<dbReference type="Pfam" id="PF21100">
    <property type="entry name" value="WHD_MCM"/>
    <property type="match status" value="1"/>
</dbReference>
<evidence type="ECO:0000259" key="1">
    <source>
        <dbReference type="Pfam" id="PF21100"/>
    </source>
</evidence>
<comment type="caution">
    <text evidence="2">The sequence shown here is derived from an EMBL/GenBank/DDBJ whole genome shotgun (WGS) entry which is preliminary data.</text>
</comment>
<dbReference type="Gene3D" id="1.10.10.10">
    <property type="entry name" value="Winged helix-like DNA-binding domain superfamily/Winged helix DNA-binding domain"/>
    <property type="match status" value="1"/>
</dbReference>
<dbReference type="EMBL" id="DRYK01000028">
    <property type="protein sequence ID" value="HHP67570.1"/>
    <property type="molecule type" value="Genomic_DNA"/>
</dbReference>
<organism evidence="2">
    <name type="scientific">Thermogladius calderae</name>
    <dbReference type="NCBI Taxonomy" id="1200300"/>
    <lineage>
        <taxon>Archaea</taxon>
        <taxon>Thermoproteota</taxon>
        <taxon>Thermoprotei</taxon>
        <taxon>Desulfurococcales</taxon>
        <taxon>Desulfurococcaceae</taxon>
        <taxon>Thermogladius</taxon>
    </lineage>
</organism>
<keyword evidence="2" id="KW-0547">Nucleotide-binding</keyword>
<dbReference type="GO" id="GO:0005524">
    <property type="term" value="F:ATP binding"/>
    <property type="evidence" value="ECO:0007669"/>
    <property type="project" value="UniProtKB-KW"/>
</dbReference>
<evidence type="ECO:0000313" key="2">
    <source>
        <dbReference type="EMBL" id="HHP67570.1"/>
    </source>
</evidence>
<name>A0A7J3XY23_9CREN</name>
<dbReference type="InterPro" id="IPR036388">
    <property type="entry name" value="WH-like_DNA-bd_sf"/>
</dbReference>
<protein>
    <submittedName>
        <fullName evidence="2">ATP-binding protein</fullName>
    </submittedName>
</protein>
<dbReference type="PANTHER" id="PTHR34301">
    <property type="entry name" value="DNA-BINDING PROTEIN-RELATED"/>
    <property type="match status" value="1"/>
</dbReference>
<dbReference type="PANTHER" id="PTHR34301:SF8">
    <property type="entry name" value="ATPASE DOMAIN-CONTAINING PROTEIN"/>
    <property type="match status" value="1"/>
</dbReference>
<gene>
    <name evidence="2" type="ORF">ENM60_02090</name>
</gene>
<dbReference type="InterPro" id="IPR036390">
    <property type="entry name" value="WH_DNA-bd_sf"/>
</dbReference>
<accession>A0A7J3XY23</accession>
<sequence>MTYGLTHDEALKRVEGDAVELLTSELEKIVKYSPKRYVAILQAISLGLKSWSEIKHFAEGVAGDIPDNRFNSLLQNLVKYSFIERTEKGEYRPIENLLPKAVKILRSKYKT</sequence>
<dbReference type="AlphaFoldDB" id="A0A7J3XY23"/>
<dbReference type="SUPFAM" id="SSF46785">
    <property type="entry name" value="Winged helix' DNA-binding domain"/>
    <property type="match status" value="1"/>
</dbReference>
<proteinExistence type="predicted"/>